<name>A0A1B9R194_9VIBR</name>
<dbReference type="NCBIfam" id="NF003842">
    <property type="entry name" value="PRK05421.1-4"/>
    <property type="match status" value="1"/>
</dbReference>
<accession>A0A1B9R194</accession>
<proteinExistence type="predicted"/>
<evidence type="ECO:0000313" key="3">
    <source>
        <dbReference type="Proteomes" id="UP000093173"/>
    </source>
</evidence>
<dbReference type="AlphaFoldDB" id="A0A1B9R194"/>
<dbReference type="InterPro" id="IPR036691">
    <property type="entry name" value="Endo/exonu/phosph_ase_sf"/>
</dbReference>
<dbReference type="Gene3D" id="3.60.10.10">
    <property type="entry name" value="Endonuclease/exonuclease/phosphatase"/>
    <property type="match status" value="1"/>
</dbReference>
<dbReference type="RefSeq" id="WP_017035084.1">
    <property type="nucleotide sequence ID" value="NZ_JBNGCH010000330.1"/>
</dbReference>
<dbReference type="GO" id="GO:0003824">
    <property type="term" value="F:catalytic activity"/>
    <property type="evidence" value="ECO:0007669"/>
    <property type="project" value="InterPro"/>
</dbReference>
<comment type="caution">
    <text evidence="2">The sequence shown here is derived from an EMBL/GenBank/DDBJ whole genome shotgun (WGS) entry which is preliminary data.</text>
</comment>
<evidence type="ECO:0000259" key="1">
    <source>
        <dbReference type="Pfam" id="PF03372"/>
    </source>
</evidence>
<dbReference type="NCBIfam" id="NF003840">
    <property type="entry name" value="PRK05421.1-2"/>
    <property type="match status" value="1"/>
</dbReference>
<organism evidence="2 3">
    <name type="scientific">Vibrio genomosp. F10</name>
    <dbReference type="NCBI Taxonomy" id="723171"/>
    <lineage>
        <taxon>Bacteria</taxon>
        <taxon>Pseudomonadati</taxon>
        <taxon>Pseudomonadota</taxon>
        <taxon>Gammaproteobacteria</taxon>
        <taxon>Vibrionales</taxon>
        <taxon>Vibrionaceae</taxon>
        <taxon>Vibrio</taxon>
    </lineage>
</organism>
<dbReference type="Proteomes" id="UP000093173">
    <property type="component" value="Unassembled WGS sequence"/>
</dbReference>
<evidence type="ECO:0000313" key="2">
    <source>
        <dbReference type="EMBL" id="OCH77962.1"/>
    </source>
</evidence>
<protein>
    <recommendedName>
        <fullName evidence="1">Endonuclease/exonuclease/phosphatase domain-containing protein</fullName>
    </recommendedName>
</protein>
<reference evidence="3" key="1">
    <citation type="submission" date="2016-06" db="EMBL/GenBank/DDBJ databases">
        <authorList>
            <person name="Hehemann J.-H."/>
            <person name="Arevalo P."/>
            <person name="Datta M.S."/>
            <person name="Polz M.F."/>
        </authorList>
    </citation>
    <scope>NUCLEOTIDE SEQUENCE [LARGE SCALE GENOMIC DNA]</scope>
    <source>
        <strain evidence="3">9CSC122</strain>
    </source>
</reference>
<dbReference type="SUPFAM" id="SSF56219">
    <property type="entry name" value="DNase I-like"/>
    <property type="match status" value="1"/>
</dbReference>
<gene>
    <name evidence="2" type="ORF">A6E14_00125</name>
</gene>
<feature type="domain" description="Endonuclease/exonuclease/phosphatase" evidence="1">
    <location>
        <begin position="70"/>
        <end position="275"/>
    </location>
</feature>
<dbReference type="Pfam" id="PF03372">
    <property type="entry name" value="Exo_endo_phos"/>
    <property type="match status" value="1"/>
</dbReference>
<dbReference type="InterPro" id="IPR005135">
    <property type="entry name" value="Endo/exonuclease/phosphatase"/>
</dbReference>
<keyword evidence="3" id="KW-1185">Reference proteome</keyword>
<sequence length="284" mass="31686">MNRTHLFFLALVLSVLGFFSVYFIFSVSTEASVTVLNTNALNTHSPPKLQCHQEPNTLSIDNEGKLDVLVWNIYKQNRSNWNEALTSLSQSRQLILLQEASMTDSFKGWLIEKGWQGNQVEAFKAFDVSSGVLTIAADSPASVCAYLVVEPWLRLPKSALFSLYSLSDGQQLAVVNIHAVNFTYGVAEYQQQLNALVKALLQHEGPIIFAGDFNSWSHERMNELAEHLRPLGLIAATFMPDNRKQFVNGLALDHVFYRGLTLKKAEAPQSDASDHNPLLVSFSL</sequence>
<dbReference type="EMBL" id="MAJZ01000330">
    <property type="protein sequence ID" value="OCH77962.1"/>
    <property type="molecule type" value="Genomic_DNA"/>
</dbReference>
<dbReference type="NCBIfam" id="NF003841">
    <property type="entry name" value="PRK05421.1-3"/>
    <property type="match status" value="1"/>
</dbReference>